<gene>
    <name evidence="2" type="ORF">V6N11_066132</name>
</gene>
<dbReference type="Proteomes" id="UP001396334">
    <property type="component" value="Unassembled WGS sequence"/>
</dbReference>
<protein>
    <submittedName>
        <fullName evidence="2">Uncharacterized protein</fullName>
    </submittedName>
</protein>
<sequence length="86" mass="9369">MSRSKPPTNPWPEDDTTPSVLSVNQAAGPSCHLQQFAVANGGEELVKGQELAAWELQICLAQIMLLLSPFGEEPGSTLKTMSFRHF</sequence>
<proteinExistence type="predicted"/>
<keyword evidence="3" id="KW-1185">Reference proteome</keyword>
<evidence type="ECO:0000313" key="3">
    <source>
        <dbReference type="Proteomes" id="UP001396334"/>
    </source>
</evidence>
<name>A0ABR2NUR5_9ROSI</name>
<reference evidence="2 3" key="1">
    <citation type="journal article" date="2024" name="G3 (Bethesda)">
        <title>Genome assembly of Hibiscus sabdariffa L. provides insights into metabolisms of medicinal natural products.</title>
        <authorList>
            <person name="Kim T."/>
        </authorList>
    </citation>
    <scope>NUCLEOTIDE SEQUENCE [LARGE SCALE GENOMIC DNA]</scope>
    <source>
        <strain evidence="2">TK-2024</strain>
        <tissue evidence="2">Old leaves</tissue>
    </source>
</reference>
<feature type="region of interest" description="Disordered" evidence="1">
    <location>
        <begin position="1"/>
        <end position="23"/>
    </location>
</feature>
<evidence type="ECO:0000313" key="2">
    <source>
        <dbReference type="EMBL" id="KAK8979933.1"/>
    </source>
</evidence>
<accession>A0ABR2NUR5</accession>
<comment type="caution">
    <text evidence="2">The sequence shown here is derived from an EMBL/GenBank/DDBJ whole genome shotgun (WGS) entry which is preliminary data.</text>
</comment>
<evidence type="ECO:0000256" key="1">
    <source>
        <dbReference type="SAM" id="MobiDB-lite"/>
    </source>
</evidence>
<dbReference type="EMBL" id="JBBPBN010000099">
    <property type="protein sequence ID" value="KAK8979933.1"/>
    <property type="molecule type" value="Genomic_DNA"/>
</dbReference>
<organism evidence="2 3">
    <name type="scientific">Hibiscus sabdariffa</name>
    <name type="common">roselle</name>
    <dbReference type="NCBI Taxonomy" id="183260"/>
    <lineage>
        <taxon>Eukaryota</taxon>
        <taxon>Viridiplantae</taxon>
        <taxon>Streptophyta</taxon>
        <taxon>Embryophyta</taxon>
        <taxon>Tracheophyta</taxon>
        <taxon>Spermatophyta</taxon>
        <taxon>Magnoliopsida</taxon>
        <taxon>eudicotyledons</taxon>
        <taxon>Gunneridae</taxon>
        <taxon>Pentapetalae</taxon>
        <taxon>rosids</taxon>
        <taxon>malvids</taxon>
        <taxon>Malvales</taxon>
        <taxon>Malvaceae</taxon>
        <taxon>Malvoideae</taxon>
        <taxon>Hibiscus</taxon>
    </lineage>
</organism>